<name>A0ABQ3WCN5_9ACTN</name>
<proteinExistence type="predicted"/>
<dbReference type="RefSeq" id="WP_204294209.1">
    <property type="nucleotide sequence ID" value="NZ_BAAAGQ010000002.1"/>
</dbReference>
<gene>
    <name evidence="1" type="ORF">Aca07nite_09610</name>
</gene>
<comment type="caution">
    <text evidence="1">The sequence shown here is derived from an EMBL/GenBank/DDBJ whole genome shotgun (WGS) entry which is preliminary data.</text>
</comment>
<evidence type="ECO:0000313" key="1">
    <source>
        <dbReference type="EMBL" id="GID43686.1"/>
    </source>
</evidence>
<sequence length="158" mass="17082">MGHDITALVVAEPFDEVAAREWDVEGLPLGRGLRLVHISTAYASYQQRVRRGGTLLDVPDDFPSVFPREAVLADLAASVAGRAPASFAVIMTDYFGGVGDQWACAFLDGARVPSVEDINGALRALGVRPDAGLDEFDTVGLSRHRRTPEALDRYDLLD</sequence>
<organism evidence="1">
    <name type="scientific">Actinoplanes campanulatus</name>
    <dbReference type="NCBI Taxonomy" id="113559"/>
    <lineage>
        <taxon>Bacteria</taxon>
        <taxon>Bacillati</taxon>
        <taxon>Actinomycetota</taxon>
        <taxon>Actinomycetes</taxon>
        <taxon>Micromonosporales</taxon>
        <taxon>Micromonosporaceae</taxon>
        <taxon>Actinoplanes</taxon>
    </lineage>
</organism>
<dbReference type="EMBL" id="BOMF01000015">
    <property type="protein sequence ID" value="GID43686.1"/>
    <property type="molecule type" value="Genomic_DNA"/>
</dbReference>
<reference evidence="1" key="1">
    <citation type="submission" date="2021-01" db="EMBL/GenBank/DDBJ databases">
        <title>Whole genome shotgun sequence of Actinoplanes capillaceus NBRC 16408.</title>
        <authorList>
            <person name="Komaki H."/>
            <person name="Tamura T."/>
        </authorList>
    </citation>
    <scope>NUCLEOTIDE SEQUENCE [LARGE SCALE GENOMIC DNA]</scope>
    <source>
        <strain evidence="1">NBRC 16408</strain>
    </source>
</reference>
<protein>
    <submittedName>
        <fullName evidence="1">Uncharacterized protein</fullName>
    </submittedName>
</protein>
<accession>A0ABQ3WCN5</accession>